<dbReference type="GO" id="GO:0006004">
    <property type="term" value="P:fucose metabolic process"/>
    <property type="evidence" value="ECO:0007669"/>
    <property type="project" value="InterPro"/>
</dbReference>
<dbReference type="Proteomes" id="UP000251241">
    <property type="component" value="Unassembled WGS sequence"/>
</dbReference>
<dbReference type="InterPro" id="IPR000933">
    <property type="entry name" value="Glyco_hydro_29"/>
</dbReference>
<gene>
    <name evidence="9" type="ORF">NCTC11343_01368</name>
</gene>
<dbReference type="EMBL" id="UAUU01000004">
    <property type="protein sequence ID" value="SPZ84823.1"/>
    <property type="molecule type" value="Genomic_DNA"/>
</dbReference>
<proteinExistence type="inferred from homology"/>
<dbReference type="InterPro" id="IPR057739">
    <property type="entry name" value="Glyco_hydro_29_N"/>
</dbReference>
<dbReference type="GO" id="GO:0005764">
    <property type="term" value="C:lysosome"/>
    <property type="evidence" value="ECO:0007669"/>
    <property type="project" value="TreeGrafter"/>
</dbReference>
<dbReference type="Gene3D" id="3.20.20.80">
    <property type="entry name" value="Glycosidases"/>
    <property type="match status" value="1"/>
</dbReference>
<dbReference type="PRINTS" id="PR00741">
    <property type="entry name" value="GLHYDRLASE29"/>
</dbReference>
<evidence type="ECO:0000256" key="7">
    <source>
        <dbReference type="PIRSR" id="PIRSR001092-1"/>
    </source>
</evidence>
<dbReference type="SUPFAM" id="SSF51445">
    <property type="entry name" value="(Trans)glycosidases"/>
    <property type="match status" value="1"/>
</dbReference>
<dbReference type="AlphaFoldDB" id="A0A2X2IZZ6"/>
<dbReference type="GO" id="GO:0016139">
    <property type="term" value="P:glycoside catabolic process"/>
    <property type="evidence" value="ECO:0007669"/>
    <property type="project" value="TreeGrafter"/>
</dbReference>
<feature type="site" description="May be important for catalysis" evidence="7">
    <location>
        <position position="308"/>
    </location>
</feature>
<evidence type="ECO:0000256" key="2">
    <source>
        <dbReference type="ARBA" id="ARBA00007951"/>
    </source>
</evidence>
<protein>
    <recommendedName>
        <fullName evidence="3">alpha-L-fucosidase</fullName>
        <ecNumber evidence="3">3.2.1.51</ecNumber>
    </recommendedName>
</protein>
<evidence type="ECO:0000256" key="1">
    <source>
        <dbReference type="ARBA" id="ARBA00004071"/>
    </source>
</evidence>
<dbReference type="PANTHER" id="PTHR10030">
    <property type="entry name" value="ALPHA-L-FUCOSIDASE"/>
    <property type="match status" value="1"/>
</dbReference>
<comment type="function">
    <text evidence="1">Alpha-L-fucosidase is responsible for hydrolyzing the alpha-1,6-linked fucose joined to the reducing-end N-acetylglucosamine of the carbohydrate moieties of glycoproteins.</text>
</comment>
<keyword evidence="6" id="KW-0326">Glycosidase</keyword>
<accession>A0A2X2IZZ6</accession>
<dbReference type="GO" id="GO:0004560">
    <property type="term" value="F:alpha-L-fucosidase activity"/>
    <property type="evidence" value="ECO:0007669"/>
    <property type="project" value="InterPro"/>
</dbReference>
<dbReference type="InterPro" id="IPR013780">
    <property type="entry name" value="Glyco_hydro_b"/>
</dbReference>
<evidence type="ECO:0000313" key="9">
    <source>
        <dbReference type="EMBL" id="SPZ84823.1"/>
    </source>
</evidence>
<dbReference type="InterPro" id="IPR017853">
    <property type="entry name" value="GH"/>
</dbReference>
<evidence type="ECO:0000256" key="3">
    <source>
        <dbReference type="ARBA" id="ARBA00012662"/>
    </source>
</evidence>
<evidence type="ECO:0000313" key="10">
    <source>
        <dbReference type="Proteomes" id="UP000251241"/>
    </source>
</evidence>
<dbReference type="Gene3D" id="2.60.40.1180">
    <property type="entry name" value="Golgi alpha-mannosidase II"/>
    <property type="match status" value="1"/>
</dbReference>
<evidence type="ECO:0000259" key="8">
    <source>
        <dbReference type="Pfam" id="PF01120"/>
    </source>
</evidence>
<evidence type="ECO:0000256" key="4">
    <source>
        <dbReference type="ARBA" id="ARBA00022729"/>
    </source>
</evidence>
<evidence type="ECO:0000256" key="5">
    <source>
        <dbReference type="ARBA" id="ARBA00022801"/>
    </source>
</evidence>
<keyword evidence="4" id="KW-0732">Signal</keyword>
<dbReference type="Pfam" id="PF01120">
    <property type="entry name" value="Alpha_L_fucos"/>
    <property type="match status" value="1"/>
</dbReference>
<dbReference type="EC" id="3.2.1.51" evidence="3"/>
<dbReference type="SMART" id="SM00812">
    <property type="entry name" value="Alpha_L_fucos"/>
    <property type="match status" value="1"/>
</dbReference>
<reference evidence="9 10" key="1">
    <citation type="submission" date="2018-06" db="EMBL/GenBank/DDBJ databases">
        <authorList>
            <consortium name="Pathogen Informatics"/>
            <person name="Doyle S."/>
        </authorList>
    </citation>
    <scope>NUCLEOTIDE SEQUENCE [LARGE SCALE GENOMIC DNA]</scope>
    <source>
        <strain evidence="9 10">NCTC11343</strain>
    </source>
</reference>
<keyword evidence="5" id="KW-0378">Hydrolase</keyword>
<evidence type="ECO:0000256" key="6">
    <source>
        <dbReference type="ARBA" id="ARBA00023295"/>
    </source>
</evidence>
<name>A0A2X2IZZ6_SPHMU</name>
<dbReference type="PANTHER" id="PTHR10030:SF37">
    <property type="entry name" value="ALPHA-L-FUCOSIDASE-RELATED"/>
    <property type="match status" value="1"/>
</dbReference>
<comment type="similarity">
    <text evidence="2">Belongs to the glycosyl hydrolase 29 family.</text>
</comment>
<feature type="domain" description="Glycoside hydrolase family 29 N-terminal" evidence="8">
    <location>
        <begin position="42"/>
        <end position="376"/>
    </location>
</feature>
<organism evidence="9 10">
    <name type="scientific">Sphingobacterium multivorum</name>
    <dbReference type="NCBI Taxonomy" id="28454"/>
    <lineage>
        <taxon>Bacteria</taxon>
        <taxon>Pseudomonadati</taxon>
        <taxon>Bacteroidota</taxon>
        <taxon>Sphingobacteriia</taxon>
        <taxon>Sphingobacteriales</taxon>
        <taxon>Sphingobacteriaceae</taxon>
        <taxon>Sphingobacterium</taxon>
    </lineage>
</organism>
<dbReference type="PIRSF" id="PIRSF001092">
    <property type="entry name" value="Alpha-L-fucosidase"/>
    <property type="match status" value="1"/>
</dbReference>
<sequence length="489" mass="55297">MKNCENLGMKAIYKMLLALILIVGMSTGLLYAQVNRLPDSVRMKWWEEARFGMFIHWGVYAQFGGVYKGHEQVRGGAEWIMNRSKIPVDEYQAMAKQFNPIAYNPDEWVRMAKDAGMKYLIITAKHHDGFALFETKASKWNMVDATPYGKDVLKPLAEACRKYGLKLGFYYSQAQDWNNPGGSAARKLMREGWPNPDSTRIDDYTLAHHGHWDPKQETASFSDYIKNVSVPQVKELLSNYGDIAVLWWDTPTNMTDEAANMLQDQLALQPNIITNDRLKRPNFPGDTKTPEQKIPDWSELEGKHWETCMTMNGTWGYRTSDHKWKSAETLIRNLVDIASKGGNYLLNVGPKPDGSFPQESIERLAVIGKWMKVNSEAIYATKSSPLQPFEWGRCTLKEDGKRTYLYISVFDWPKNGIVELPIENKVLKASLLANNQVLKVKSNADGIQIAVPEQAIDSVATVIKIEVAGKFKCEKGPGAKNMKTGALDE</sequence>
<dbReference type="InterPro" id="IPR016286">
    <property type="entry name" value="FUC_metazoa-typ"/>
</dbReference>